<dbReference type="InterPro" id="IPR017871">
    <property type="entry name" value="ABC_transporter-like_CS"/>
</dbReference>
<keyword evidence="8 10" id="KW-0472">Membrane</keyword>
<feature type="transmembrane region" description="Helical" evidence="10">
    <location>
        <begin position="683"/>
        <end position="704"/>
    </location>
</feature>
<dbReference type="GO" id="GO:0005524">
    <property type="term" value="F:ATP binding"/>
    <property type="evidence" value="ECO:0007669"/>
    <property type="project" value="UniProtKB-KW"/>
</dbReference>
<evidence type="ECO:0000256" key="2">
    <source>
        <dbReference type="ARBA" id="ARBA00005814"/>
    </source>
</evidence>
<organism evidence="12">
    <name type="scientific">Zea mays</name>
    <name type="common">Maize</name>
    <dbReference type="NCBI Taxonomy" id="4577"/>
    <lineage>
        <taxon>Eukaryota</taxon>
        <taxon>Viridiplantae</taxon>
        <taxon>Streptophyta</taxon>
        <taxon>Embryophyta</taxon>
        <taxon>Tracheophyta</taxon>
        <taxon>Spermatophyta</taxon>
        <taxon>Magnoliopsida</taxon>
        <taxon>Liliopsida</taxon>
        <taxon>Poales</taxon>
        <taxon>Poaceae</taxon>
        <taxon>PACMAD clade</taxon>
        <taxon>Panicoideae</taxon>
        <taxon>Andropogonodae</taxon>
        <taxon>Andropogoneae</taxon>
        <taxon>Tripsacinae</taxon>
        <taxon>Zea</taxon>
    </lineage>
</organism>
<evidence type="ECO:0000313" key="14">
    <source>
        <dbReference type="Proteomes" id="UP000007305"/>
    </source>
</evidence>
<evidence type="ECO:0000256" key="5">
    <source>
        <dbReference type="ARBA" id="ARBA00022741"/>
    </source>
</evidence>
<evidence type="ECO:0000313" key="13">
    <source>
        <dbReference type="EnsemblPlants" id="Zm00001eb315790_P001"/>
    </source>
</evidence>
<dbReference type="FunFam" id="3.40.50.300:FF:001533">
    <property type="entry name" value="ABC transporter G family member 11"/>
    <property type="match status" value="1"/>
</dbReference>
<dbReference type="OrthoDB" id="66620at2759"/>
<keyword evidence="14" id="KW-1185">Reference proteome</keyword>
<name>A0A1D6I6D8_MAIZE</name>
<dbReference type="Gene3D" id="3.40.50.300">
    <property type="entry name" value="P-loop containing nucleotide triphosphate hydrolases"/>
    <property type="match status" value="1"/>
</dbReference>
<feature type="region of interest" description="Disordered" evidence="9">
    <location>
        <begin position="1"/>
        <end position="56"/>
    </location>
</feature>
<keyword evidence="7 10" id="KW-1133">Transmembrane helix</keyword>
<evidence type="ECO:0000256" key="10">
    <source>
        <dbReference type="SAM" id="Phobius"/>
    </source>
</evidence>
<feature type="compositionally biased region" description="Polar residues" evidence="9">
    <location>
        <begin position="1"/>
        <end position="11"/>
    </location>
</feature>
<accession>A0A1D6I6D8</accession>
<gene>
    <name evidence="13" type="primary">LOC103632890</name>
    <name evidence="12" type="ORF">ZEAMMB73_Zm00001d020811</name>
</gene>
<dbReference type="Pfam" id="PF19055">
    <property type="entry name" value="ABC2_membrane_7"/>
    <property type="match status" value="1"/>
</dbReference>
<keyword evidence="5" id="KW-0547">Nucleotide-binding</keyword>
<keyword evidence="3" id="KW-0813">Transport</keyword>
<dbReference type="InterPro" id="IPR043926">
    <property type="entry name" value="ABCG_dom"/>
</dbReference>
<dbReference type="RefSeq" id="XP_008652824.1">
    <property type="nucleotide sequence ID" value="XM_008654602.2"/>
</dbReference>
<dbReference type="PaxDb" id="4577-GRMZM2G096952_P01"/>
<dbReference type="InterPro" id="IPR027417">
    <property type="entry name" value="P-loop_NTPase"/>
</dbReference>
<dbReference type="eggNOG" id="KOG0061">
    <property type="taxonomic scope" value="Eukaryota"/>
</dbReference>
<comment type="similarity">
    <text evidence="2">Belongs to the ABC transporter superfamily. ABCG family. Eye pigment precursor importer (TC 3.A.1.204) subfamily.</text>
</comment>
<evidence type="ECO:0000256" key="6">
    <source>
        <dbReference type="ARBA" id="ARBA00022840"/>
    </source>
</evidence>
<keyword evidence="4 10" id="KW-0812">Transmembrane</keyword>
<dbReference type="InterPro" id="IPR003593">
    <property type="entry name" value="AAA+_ATPase"/>
</dbReference>
<dbReference type="InterPro" id="IPR003439">
    <property type="entry name" value="ABC_transporter-like_ATP-bd"/>
</dbReference>
<dbReference type="AlphaFoldDB" id="A0A1D6I6D8"/>
<protein>
    <submittedName>
        <fullName evidence="12">ABC transporter G family member 11</fullName>
    </submittedName>
</protein>
<sequence length="736" mass="79719">MASGQKQQQHLPNVPRWTPSPPRRQARGDAHDEEDAESALGASSSMRSTDEASFPFGSGRARSFPFPLTQPSLEISVVAAANGTAGSGGGGADGPVAREKSLRRADEGVVVSWEDLWVSAAGGNKGGRVPILCGLNGYARPGEVLAIMGPSGCGKSTLLDALAGRLGSNVSQKGDILINGLRQKLAYGTSAYVTQEDVLMTTLTVREAVHYSAQLQLPSAMAAPAKRERAEETLREMGLEAAADTRIGGWMHKGISGGQRRRVSICMEILTRPALLFLDEPTSGLDSAASYHVVSRIARLARREGMTVVAAVHQPSTEVYGLFHGLCLLAYGRTVFFGAAAETNQFFALSGFPCPSLMNPSDHFLRTINKDFDKDIEEGLNGETKMTTAEAIDTLVNSYKASAYMEKVTRQIADTREAGGAVVKKEWQASFLTQSLVLTKRSFVNMYRDLGYYWLRFAIYIMLCLCVGTVFYDVGHSYGSILARGSLLNFVAAFLTFMAIGGFPSFVEDMKIFGRERLNGHYGAAPFTIANTVSAAPYLALISVVPGAIAYYLVGLQSSFGHFAYFALVLFTTMMVVEGLMMIVASAVPDFLMGIITGGGIQGVMMLNGGFFRLPDDLPKPVWRYPMYYIAFHKYANQGLYKNEFLGLTFPSNQAGGSATAATLSGGQILTDFWQVEMGYSKWVDLAILCGMVVLYRMLFLAIVKLTEKVKPMIKGFRFRNTAQSVHVVDRGSGSP</sequence>
<feature type="transmembrane region" description="Helical" evidence="10">
    <location>
        <begin position="487"/>
        <end position="507"/>
    </location>
</feature>
<keyword evidence="15" id="KW-1267">Proteomics identification</keyword>
<dbReference type="SMR" id="A0A1D6I6D8"/>
<evidence type="ECO:0000256" key="1">
    <source>
        <dbReference type="ARBA" id="ARBA00004141"/>
    </source>
</evidence>
<reference evidence="13" key="2">
    <citation type="submission" date="2019-07" db="EMBL/GenBank/DDBJ databases">
        <authorList>
            <person name="Seetharam A."/>
            <person name="Woodhouse M."/>
            <person name="Cannon E."/>
        </authorList>
    </citation>
    <scope>NUCLEOTIDE SEQUENCE [LARGE SCALE GENOMIC DNA]</scope>
    <source>
        <strain evidence="13">cv. B73</strain>
    </source>
</reference>
<feature type="transmembrane region" description="Helical" evidence="10">
    <location>
        <begin position="560"/>
        <end position="584"/>
    </location>
</feature>
<dbReference type="GeneID" id="103632890"/>
<feature type="transmembrane region" description="Helical" evidence="10">
    <location>
        <begin position="450"/>
        <end position="472"/>
    </location>
</feature>
<evidence type="ECO:0007829" key="15">
    <source>
        <dbReference type="PeptideAtlas" id="A0A1D6I6D8"/>
    </source>
</evidence>
<dbReference type="Gramene" id="Zm00001eb315790_T001">
    <property type="protein sequence ID" value="Zm00001eb315790_P001"/>
    <property type="gene ID" value="Zm00001eb315790"/>
</dbReference>
<dbReference type="PANTHER" id="PTHR48042:SF19">
    <property type="entry name" value="OS09G0472100 PROTEIN"/>
    <property type="match status" value="1"/>
</dbReference>
<reference evidence="13" key="3">
    <citation type="submission" date="2021-05" db="UniProtKB">
        <authorList>
            <consortium name="EnsemblPlants"/>
        </authorList>
    </citation>
    <scope>IDENTIFICATION</scope>
    <source>
        <strain evidence="13">cv. B73</strain>
    </source>
</reference>
<dbReference type="Pfam" id="PF01061">
    <property type="entry name" value="ABC2_membrane"/>
    <property type="match status" value="1"/>
</dbReference>
<evidence type="ECO:0000256" key="4">
    <source>
        <dbReference type="ARBA" id="ARBA00022692"/>
    </source>
</evidence>
<dbReference type="PROSITE" id="PS50893">
    <property type="entry name" value="ABC_TRANSPORTER_2"/>
    <property type="match status" value="1"/>
</dbReference>
<dbReference type="KEGG" id="zma:103632890"/>
<dbReference type="PANTHER" id="PTHR48042">
    <property type="entry name" value="ABC TRANSPORTER G FAMILY MEMBER 11"/>
    <property type="match status" value="1"/>
</dbReference>
<dbReference type="EMBL" id="CM007650">
    <property type="protein sequence ID" value="ONM55650.1"/>
    <property type="molecule type" value="Genomic_DNA"/>
</dbReference>
<dbReference type="GO" id="GO:0016887">
    <property type="term" value="F:ATP hydrolysis activity"/>
    <property type="evidence" value="ECO:0007669"/>
    <property type="project" value="InterPro"/>
</dbReference>
<evidence type="ECO:0000313" key="12">
    <source>
        <dbReference type="EMBL" id="ONM55650.1"/>
    </source>
</evidence>
<dbReference type="STRING" id="4577.A0A1D6I6D8"/>
<evidence type="ECO:0000256" key="9">
    <source>
        <dbReference type="SAM" id="MobiDB-lite"/>
    </source>
</evidence>
<reference evidence="12 14" key="1">
    <citation type="submission" date="2015-12" db="EMBL/GenBank/DDBJ databases">
        <title>Update maize B73 reference genome by single molecule sequencing technologies.</title>
        <authorList>
            <consortium name="Maize Genome Sequencing Project"/>
            <person name="Ware D."/>
        </authorList>
    </citation>
    <scope>NUCLEOTIDE SEQUENCE [LARGE SCALE GENOMIC DNA]</scope>
    <source>
        <strain evidence="14">cv. B73</strain>
        <tissue evidence="12">Seedling</tissue>
    </source>
</reference>
<evidence type="ECO:0000256" key="8">
    <source>
        <dbReference type="ARBA" id="ARBA00023136"/>
    </source>
</evidence>
<dbReference type="PROSITE" id="PS00211">
    <property type="entry name" value="ABC_TRANSPORTER_1"/>
    <property type="match status" value="1"/>
</dbReference>
<dbReference type="GO" id="GO:0016020">
    <property type="term" value="C:membrane"/>
    <property type="evidence" value="ECO:0007669"/>
    <property type="project" value="UniProtKB-SubCell"/>
</dbReference>
<evidence type="ECO:0000259" key="11">
    <source>
        <dbReference type="PROSITE" id="PS50893"/>
    </source>
</evidence>
<dbReference type="GO" id="GO:0140359">
    <property type="term" value="F:ABC-type transporter activity"/>
    <property type="evidence" value="ECO:0007669"/>
    <property type="project" value="InterPro"/>
</dbReference>
<keyword evidence="6" id="KW-0067">ATP-binding</keyword>
<dbReference type="SUPFAM" id="SSF52540">
    <property type="entry name" value="P-loop containing nucleoside triphosphate hydrolases"/>
    <property type="match status" value="1"/>
</dbReference>
<dbReference type="InterPro" id="IPR013525">
    <property type="entry name" value="ABC2_TM"/>
</dbReference>
<evidence type="ECO:0000256" key="7">
    <source>
        <dbReference type="ARBA" id="ARBA00022989"/>
    </source>
</evidence>
<dbReference type="ExpressionAtlas" id="A0A1D6I6D8">
    <property type="expression patterns" value="baseline and differential"/>
</dbReference>
<dbReference type="Pfam" id="PF00005">
    <property type="entry name" value="ABC_tran"/>
    <property type="match status" value="1"/>
</dbReference>
<dbReference type="Proteomes" id="UP000007305">
    <property type="component" value="Chromosome 7"/>
</dbReference>
<dbReference type="EnsemblPlants" id="Zm00001eb315790_T001">
    <property type="protein sequence ID" value="Zm00001eb315790_P001"/>
    <property type="gene ID" value="Zm00001eb315790"/>
</dbReference>
<feature type="transmembrane region" description="Helical" evidence="10">
    <location>
        <begin position="528"/>
        <end position="554"/>
    </location>
</feature>
<dbReference type="SMART" id="SM00382">
    <property type="entry name" value="AAA"/>
    <property type="match status" value="1"/>
</dbReference>
<dbReference type="CDD" id="cd03213">
    <property type="entry name" value="ABCG_EPDR"/>
    <property type="match status" value="1"/>
</dbReference>
<feature type="domain" description="ABC transporter" evidence="11">
    <location>
        <begin position="111"/>
        <end position="356"/>
    </location>
</feature>
<comment type="subcellular location">
    <subcellularLocation>
        <location evidence="1">Membrane</location>
        <topology evidence="1">Multi-pass membrane protein</topology>
    </subcellularLocation>
</comment>
<dbReference type="InterPro" id="IPR052215">
    <property type="entry name" value="Plant_ABCG"/>
</dbReference>
<dbReference type="OMA" id="ICPVDAR"/>
<evidence type="ECO:0000256" key="3">
    <source>
        <dbReference type="ARBA" id="ARBA00022448"/>
    </source>
</evidence>
<proteinExistence type="evidence at protein level"/>